<keyword evidence="2" id="KW-1185">Reference proteome</keyword>
<name>A0ABR3ME50_9TELE</name>
<dbReference type="PANTHER" id="PTHR35617:SF3">
    <property type="entry name" value="CORE-BINDING (CB) DOMAIN-CONTAINING PROTEIN"/>
    <property type="match status" value="1"/>
</dbReference>
<evidence type="ECO:0000313" key="2">
    <source>
        <dbReference type="Proteomes" id="UP001558613"/>
    </source>
</evidence>
<proteinExistence type="predicted"/>
<sequence>MWHPNGARRLNPVRPRLVPSWDLSVVLRGLQSDPFEPLQSVELSALFQKTALLTALTSIKRVGDLQALSVSDSCLEFGPANSHVILRPRPGYVPKVPTTPFRDQVVTLQAIPSQEGDPNLSLLCPVRALSIYLERTESYQTVESTLCLFWRTAEGESCLQTKNFPLDCGCDSFGLPGHRGALPAGGARPLHQGRRSVGCAGERNLFNRHLQSCRSLLKRRSPRVMTLPQFSKFPGVNPERQFPSCCTRNVGAPHVVAPNAAPCVYLHLYSQRCGVSLKTKLVSDPELSSLSSCGACLRIVPLLCSPSASPQVYSPHEYLPPGRSSLRHNVERERQTGNVLVTYGNPRSLMEGTETLCPPCHNLGPPLSVAGCFGSSDQNNEYCLAPPLLCPDLRGGAGYANTAYQFSLAFSQSCQRYSGSQERPLVVT</sequence>
<gene>
    <name evidence="1" type="ORF">QQF64_006101</name>
</gene>
<dbReference type="PANTHER" id="PTHR35617">
    <property type="entry name" value="PHAGE_INTEGRASE DOMAIN-CONTAINING PROTEIN"/>
    <property type="match status" value="1"/>
</dbReference>
<organism evidence="1 2">
    <name type="scientific">Cirrhinus molitorella</name>
    <name type="common">mud carp</name>
    <dbReference type="NCBI Taxonomy" id="172907"/>
    <lineage>
        <taxon>Eukaryota</taxon>
        <taxon>Metazoa</taxon>
        <taxon>Chordata</taxon>
        <taxon>Craniata</taxon>
        <taxon>Vertebrata</taxon>
        <taxon>Euteleostomi</taxon>
        <taxon>Actinopterygii</taxon>
        <taxon>Neopterygii</taxon>
        <taxon>Teleostei</taxon>
        <taxon>Ostariophysi</taxon>
        <taxon>Cypriniformes</taxon>
        <taxon>Cyprinidae</taxon>
        <taxon>Labeoninae</taxon>
        <taxon>Labeonini</taxon>
        <taxon>Cirrhinus</taxon>
    </lineage>
</organism>
<dbReference type="Proteomes" id="UP001558613">
    <property type="component" value="Unassembled WGS sequence"/>
</dbReference>
<protein>
    <submittedName>
        <fullName evidence="1">Uncharacterized protein</fullName>
    </submittedName>
</protein>
<comment type="caution">
    <text evidence="1">The sequence shown here is derived from an EMBL/GenBank/DDBJ whole genome shotgun (WGS) entry which is preliminary data.</text>
</comment>
<reference evidence="1 2" key="1">
    <citation type="submission" date="2023-09" db="EMBL/GenBank/DDBJ databases">
        <authorList>
            <person name="Wang M."/>
        </authorList>
    </citation>
    <scope>NUCLEOTIDE SEQUENCE [LARGE SCALE GENOMIC DNA]</scope>
    <source>
        <strain evidence="1">GT-2023</strain>
        <tissue evidence="1">Liver</tissue>
    </source>
</reference>
<dbReference type="EMBL" id="JAYMGO010000013">
    <property type="protein sequence ID" value="KAL1263362.1"/>
    <property type="molecule type" value="Genomic_DNA"/>
</dbReference>
<evidence type="ECO:0000313" key="1">
    <source>
        <dbReference type="EMBL" id="KAL1263362.1"/>
    </source>
</evidence>
<accession>A0ABR3ME50</accession>